<evidence type="ECO:0000256" key="1">
    <source>
        <dbReference type="ARBA" id="ARBA00023002"/>
    </source>
</evidence>
<name>A0A1H2YLY7_9PSEU</name>
<dbReference type="Pfam" id="PF01243">
    <property type="entry name" value="PNPOx_N"/>
    <property type="match status" value="1"/>
</dbReference>
<reference evidence="4" key="1">
    <citation type="submission" date="2016-10" db="EMBL/GenBank/DDBJ databases">
        <authorList>
            <person name="Varghese N."/>
            <person name="Submissions S."/>
        </authorList>
    </citation>
    <scope>NUCLEOTIDE SEQUENCE [LARGE SCALE GENOMIC DNA]</scope>
    <source>
        <strain evidence="4">CGMCC 4.3530</strain>
    </source>
</reference>
<dbReference type="GO" id="GO:0005829">
    <property type="term" value="C:cytosol"/>
    <property type="evidence" value="ECO:0007669"/>
    <property type="project" value="TreeGrafter"/>
</dbReference>
<dbReference type="PANTHER" id="PTHR35176:SF6">
    <property type="entry name" value="HEME OXYGENASE HI_0854-RELATED"/>
    <property type="match status" value="1"/>
</dbReference>
<keyword evidence="1" id="KW-0560">Oxidoreductase</keyword>
<sequence length="151" mass="16776">MSADKPGQPRKLTTAEREEFLAQPHVAVLSVGSDDGRPPSTLPTWYSYRPGGNIAVVTRKDKRKSRLIRLAGKVSISVQRTEVPYRYVTVEGTVVRQQRPTRDELVAIGGRYLPADAIDGWADWELGGGNGAGEPEYVEIRPDRWLARDFG</sequence>
<gene>
    <name evidence="3" type="ORF">SAMN05216215_100779</name>
</gene>
<dbReference type="GO" id="GO:0016627">
    <property type="term" value="F:oxidoreductase activity, acting on the CH-CH group of donors"/>
    <property type="evidence" value="ECO:0007669"/>
    <property type="project" value="TreeGrafter"/>
</dbReference>
<dbReference type="Gene3D" id="2.30.110.10">
    <property type="entry name" value="Electron Transport, Fmn-binding Protein, Chain A"/>
    <property type="match status" value="1"/>
</dbReference>
<dbReference type="InterPro" id="IPR011576">
    <property type="entry name" value="Pyridox_Oxase_N"/>
</dbReference>
<accession>A0A1H2YLY7</accession>
<dbReference type="SUPFAM" id="SSF50475">
    <property type="entry name" value="FMN-binding split barrel"/>
    <property type="match status" value="1"/>
</dbReference>
<evidence type="ECO:0000313" key="4">
    <source>
        <dbReference type="Proteomes" id="UP000199529"/>
    </source>
</evidence>
<dbReference type="GO" id="GO:0070967">
    <property type="term" value="F:coenzyme F420 binding"/>
    <property type="evidence" value="ECO:0007669"/>
    <property type="project" value="TreeGrafter"/>
</dbReference>
<dbReference type="EMBL" id="FNOK01000007">
    <property type="protein sequence ID" value="SDX06015.1"/>
    <property type="molecule type" value="Genomic_DNA"/>
</dbReference>
<dbReference type="InterPro" id="IPR012349">
    <property type="entry name" value="Split_barrel_FMN-bd"/>
</dbReference>
<feature type="domain" description="Pyridoxamine 5'-phosphate oxidase N-terminal" evidence="2">
    <location>
        <begin position="14"/>
        <end position="109"/>
    </location>
</feature>
<dbReference type="RefSeq" id="WP_093263933.1">
    <property type="nucleotide sequence ID" value="NZ_FNOK01000007.1"/>
</dbReference>
<dbReference type="Proteomes" id="UP000199529">
    <property type="component" value="Unassembled WGS sequence"/>
</dbReference>
<dbReference type="InterPro" id="IPR052019">
    <property type="entry name" value="F420H2_bilvrd_red/Heme_oxyg"/>
</dbReference>
<dbReference type="STRING" id="418495.SAMN05216215_100779"/>
<proteinExistence type="predicted"/>
<dbReference type="AlphaFoldDB" id="A0A1H2YLY7"/>
<evidence type="ECO:0000313" key="3">
    <source>
        <dbReference type="EMBL" id="SDX06015.1"/>
    </source>
</evidence>
<dbReference type="PANTHER" id="PTHR35176">
    <property type="entry name" value="HEME OXYGENASE HI_0854-RELATED"/>
    <property type="match status" value="1"/>
</dbReference>
<dbReference type="OrthoDB" id="5242787at2"/>
<keyword evidence="4" id="KW-1185">Reference proteome</keyword>
<evidence type="ECO:0000259" key="2">
    <source>
        <dbReference type="Pfam" id="PF01243"/>
    </source>
</evidence>
<organism evidence="3 4">
    <name type="scientific">Saccharopolyspora shandongensis</name>
    <dbReference type="NCBI Taxonomy" id="418495"/>
    <lineage>
        <taxon>Bacteria</taxon>
        <taxon>Bacillati</taxon>
        <taxon>Actinomycetota</taxon>
        <taxon>Actinomycetes</taxon>
        <taxon>Pseudonocardiales</taxon>
        <taxon>Pseudonocardiaceae</taxon>
        <taxon>Saccharopolyspora</taxon>
    </lineage>
</organism>
<protein>
    <recommendedName>
        <fullName evidence="2">Pyridoxamine 5'-phosphate oxidase N-terminal domain-containing protein</fullName>
    </recommendedName>
</protein>